<reference evidence="2 3" key="1">
    <citation type="submission" date="2018-01" db="EMBL/GenBank/DDBJ databases">
        <title>Genomic Encyclopedia of Archaeal and Bacterial Type Strains, Phase II (KMG-II): from individual species to whole genera.</title>
        <authorList>
            <person name="Goeker M."/>
        </authorList>
    </citation>
    <scope>NUCLEOTIDE SEQUENCE [LARGE SCALE GENOMIC DNA]</scope>
    <source>
        <strain evidence="2 3">DSM 12048</strain>
    </source>
</reference>
<dbReference type="OrthoDB" id="8347806at2"/>
<feature type="domain" description="SGNH hydrolase-type esterase" evidence="1">
    <location>
        <begin position="58"/>
        <end position="212"/>
    </location>
</feature>
<dbReference type="EMBL" id="PRDS01000010">
    <property type="protein sequence ID" value="PPB79667.1"/>
    <property type="molecule type" value="Genomic_DNA"/>
</dbReference>
<evidence type="ECO:0000313" key="3">
    <source>
        <dbReference type="Proteomes" id="UP000239736"/>
    </source>
</evidence>
<dbReference type="GO" id="GO:0016788">
    <property type="term" value="F:hydrolase activity, acting on ester bonds"/>
    <property type="evidence" value="ECO:0007669"/>
    <property type="project" value="UniProtKB-ARBA"/>
</dbReference>
<accession>A0A2S5JDV3</accession>
<gene>
    <name evidence="2" type="ORF">LV82_02684</name>
</gene>
<sequence>MRRVIAVCLAGLAIAAITLGLSRHDALAPRDVIRPAQRQIADGRIDLLVIGTSLSHRALWPERLAGRRLDCGWIIESVHVVAQPGANVSRAGALIAESVARTGGGVDIAVMEFAINDADLFDGLSRRQAWNAWISAITQLREAYPDIAVILMTTNPVRGLQELKRPLLSRHYSDLVEIARETGASLFDGEARWSYHPLDEATLPDGLHPDPAIEADLYEAGLIGLIEDVFQEACESPTRF</sequence>
<dbReference type="SUPFAM" id="SSF52266">
    <property type="entry name" value="SGNH hydrolase"/>
    <property type="match status" value="1"/>
</dbReference>
<dbReference type="Proteomes" id="UP000239736">
    <property type="component" value="Unassembled WGS sequence"/>
</dbReference>
<dbReference type="CDD" id="cd00229">
    <property type="entry name" value="SGNH_hydrolase"/>
    <property type="match status" value="1"/>
</dbReference>
<proteinExistence type="predicted"/>
<comment type="caution">
    <text evidence="2">The sequence shown here is derived from an EMBL/GenBank/DDBJ whole genome shotgun (WGS) entry which is preliminary data.</text>
</comment>
<dbReference type="RefSeq" id="WP_104072474.1">
    <property type="nucleotide sequence ID" value="NZ_PRDS01000010.1"/>
</dbReference>
<dbReference type="Gene3D" id="3.40.50.1110">
    <property type="entry name" value="SGNH hydrolase"/>
    <property type="match status" value="1"/>
</dbReference>
<keyword evidence="3" id="KW-1185">Reference proteome</keyword>
<name>A0A2S5JDV3_9RHOB</name>
<dbReference type="Pfam" id="PF13472">
    <property type="entry name" value="Lipase_GDSL_2"/>
    <property type="match status" value="1"/>
</dbReference>
<organism evidence="2 3">
    <name type="scientific">Albidovulum inexpectatum</name>
    <dbReference type="NCBI Taxonomy" id="196587"/>
    <lineage>
        <taxon>Bacteria</taxon>
        <taxon>Pseudomonadati</taxon>
        <taxon>Pseudomonadota</taxon>
        <taxon>Alphaproteobacteria</taxon>
        <taxon>Rhodobacterales</taxon>
        <taxon>Paracoccaceae</taxon>
        <taxon>Albidovulum</taxon>
    </lineage>
</organism>
<dbReference type="InterPro" id="IPR013830">
    <property type="entry name" value="SGNH_hydro"/>
</dbReference>
<evidence type="ECO:0000313" key="2">
    <source>
        <dbReference type="EMBL" id="PPB79667.1"/>
    </source>
</evidence>
<protein>
    <submittedName>
        <fullName evidence="2">GDSL-like lipase/acylhydrolase family protein</fullName>
    </submittedName>
</protein>
<evidence type="ECO:0000259" key="1">
    <source>
        <dbReference type="Pfam" id="PF13472"/>
    </source>
</evidence>
<dbReference type="InterPro" id="IPR036514">
    <property type="entry name" value="SGNH_hydro_sf"/>
</dbReference>
<dbReference type="AlphaFoldDB" id="A0A2S5JDV3"/>
<keyword evidence="2" id="KW-0378">Hydrolase</keyword>